<protein>
    <recommendedName>
        <fullName evidence="7">Alpha-N-acetylglucosaminidase</fullName>
    </recommendedName>
</protein>
<evidence type="ECO:0000259" key="2">
    <source>
        <dbReference type="Pfam" id="PF05089"/>
    </source>
</evidence>
<dbReference type="Gene3D" id="3.30.379.10">
    <property type="entry name" value="Chitobiase/beta-hexosaminidase domain 2-like"/>
    <property type="match status" value="1"/>
</dbReference>
<comment type="caution">
    <text evidence="5">The sequence shown here is derived from an EMBL/GenBank/DDBJ whole genome shotgun (WGS) entry which is preliminary data.</text>
</comment>
<dbReference type="Pfam" id="PF12972">
    <property type="entry name" value="NAGLU_C"/>
    <property type="match status" value="1"/>
</dbReference>
<dbReference type="Proteomes" id="UP000726737">
    <property type="component" value="Unassembled WGS sequence"/>
</dbReference>
<evidence type="ECO:0000259" key="3">
    <source>
        <dbReference type="Pfam" id="PF12971"/>
    </source>
</evidence>
<dbReference type="GO" id="GO:0016787">
    <property type="term" value="F:hydrolase activity"/>
    <property type="evidence" value="ECO:0007669"/>
    <property type="project" value="UniProtKB-KW"/>
</dbReference>
<evidence type="ECO:0000313" key="6">
    <source>
        <dbReference type="Proteomes" id="UP000726737"/>
    </source>
</evidence>
<evidence type="ECO:0000313" key="5">
    <source>
        <dbReference type="EMBL" id="KAG0253365.1"/>
    </source>
</evidence>
<dbReference type="OrthoDB" id="64736at2759"/>
<keyword evidence="1" id="KW-0378">Hydrolase</keyword>
<dbReference type="InterPro" id="IPR024732">
    <property type="entry name" value="NAGLU_C"/>
</dbReference>
<evidence type="ECO:0000256" key="1">
    <source>
        <dbReference type="ARBA" id="ARBA00022801"/>
    </source>
</evidence>
<dbReference type="PANTHER" id="PTHR12872">
    <property type="entry name" value="ALPHA-N-ACETYLGLUCOSAMINIDASE"/>
    <property type="match status" value="1"/>
</dbReference>
<sequence length="859" mass="97451">MDSNAHGTRPRPLRIKTLTIALISALCSTLFLLIASSASTHASPLPNQQSRTSFAATHTLTKRAPVQPEEPLYALVRRLLPATYHSHFEFALKPDLIPASSTNVHDTFRILNGEDDVLVIEGATLSALGAGLNYYLRDVCQVELAWSGDRLDALPTVPPPFKNTKEVIRASFVPWRYYMNVVTFGYSFVFWDWKRWEQELDWMVLNGVNMALAMTGQEYRMGNTQGSWGFENDTLLKNDWIDRQWELQIQIMTRMQEFNITALMPSFQGFVPRELAEKYPDTKFETASRWVGFPDPYTTSTFVPSTDPLFATLSQQYIQLQRSMYEARGISDTQAPKHYYLLDLYNELQPTCMEPDCLQKATSGVMKALRAADPKAVWVMQGWFLVSADIWKPAETKAFFDGIRETNDGRDAFVIDLYSEVIPLWNSTEGYFGIDWGWSMLNNFGGGQGLYGTLPAISTEPFAGYNQYPKTMRGMGITMEGINNNEYLYQLVFDIPWESVESTYPPSSIHATLPSTNSTAPQLNQTAFDGANHLKSYIKRRYGPEQTTDAILEAWTTLSQTVWDCGTGQVAQSKSILDFAPAIDMNRTVFMVSTFWYDHEKVVRAWTQLVQATNLSTKPPSRSLKTSASRPNILFNVSSFKYDLVDVTREVMAAIVLPGLHLEFVEAYNDKDLKRTRSIGNLVLEVISDMDRVLNTHTHFMLGPWIRDARAATLAKGNATLAPGMERYADYLESNARNQVTWWGPAGEGSLEDYGSKHWGGLVKDYYYHRWQIFVDRMVSAVKQGHPLDTETYLQDLMLFESAWQKETTCLGGGCSLGAQETDEEKFAVDPVEDTVEVVQDLWDRWGQMALRFAKENRK</sequence>
<feature type="domain" description="Alpha-N-acetylglucosaminidase N-terminal" evidence="3">
    <location>
        <begin position="71"/>
        <end position="156"/>
    </location>
</feature>
<dbReference type="Pfam" id="PF05089">
    <property type="entry name" value="NAGLU"/>
    <property type="match status" value="1"/>
</dbReference>
<dbReference type="InterPro" id="IPR007781">
    <property type="entry name" value="NAGLU"/>
</dbReference>
<proteinExistence type="predicted"/>
<name>A0A9P6TZ22_9FUNG</name>
<accession>A0A9P6TZ22</accession>
<dbReference type="PANTHER" id="PTHR12872:SF1">
    <property type="entry name" value="ALPHA-N-ACETYLGLUCOSAMINIDASE"/>
    <property type="match status" value="1"/>
</dbReference>
<feature type="domain" description="Alpha-N-acetylglucosaminidase C-terminal" evidence="4">
    <location>
        <begin position="534"/>
        <end position="809"/>
    </location>
</feature>
<dbReference type="Gene3D" id="1.20.120.670">
    <property type="entry name" value="N-acetyl-b-d-glucoasminidase"/>
    <property type="match status" value="1"/>
</dbReference>
<keyword evidence="6" id="KW-1185">Reference proteome</keyword>
<dbReference type="Gene3D" id="3.20.20.80">
    <property type="entry name" value="Glycosidases"/>
    <property type="match status" value="1"/>
</dbReference>
<evidence type="ECO:0000259" key="4">
    <source>
        <dbReference type="Pfam" id="PF12972"/>
    </source>
</evidence>
<dbReference type="EMBL" id="JAAAJA010000463">
    <property type="protein sequence ID" value="KAG0253365.1"/>
    <property type="molecule type" value="Genomic_DNA"/>
</dbReference>
<dbReference type="InterPro" id="IPR024733">
    <property type="entry name" value="NAGLU_tim-barrel"/>
</dbReference>
<reference evidence="5" key="1">
    <citation type="journal article" date="2020" name="Fungal Divers.">
        <title>Resolving the Mortierellaceae phylogeny through synthesis of multi-gene phylogenetics and phylogenomics.</title>
        <authorList>
            <person name="Vandepol N."/>
            <person name="Liber J."/>
            <person name="Desiro A."/>
            <person name="Na H."/>
            <person name="Kennedy M."/>
            <person name="Barry K."/>
            <person name="Grigoriev I.V."/>
            <person name="Miller A.N."/>
            <person name="O'Donnell K."/>
            <person name="Stajich J.E."/>
            <person name="Bonito G."/>
        </authorList>
    </citation>
    <scope>NUCLEOTIDE SEQUENCE</scope>
    <source>
        <strain evidence="5">KOD948</strain>
    </source>
</reference>
<feature type="domain" description="Alpha-N-acetylglucosaminidase tim-barrel" evidence="2">
    <location>
        <begin position="220"/>
        <end position="498"/>
    </location>
</feature>
<evidence type="ECO:0008006" key="7">
    <source>
        <dbReference type="Google" id="ProtNLM"/>
    </source>
</evidence>
<dbReference type="InterPro" id="IPR024240">
    <property type="entry name" value="NAGLU_N"/>
</dbReference>
<dbReference type="InterPro" id="IPR029018">
    <property type="entry name" value="Hex-like_dom2"/>
</dbReference>
<gene>
    <name evidence="5" type="ORF">BG011_006404</name>
</gene>
<dbReference type="AlphaFoldDB" id="A0A9P6TZ22"/>
<dbReference type="Pfam" id="PF12971">
    <property type="entry name" value="NAGLU_N"/>
    <property type="match status" value="1"/>
</dbReference>
<organism evidence="5 6">
    <name type="scientific">Mortierella polycephala</name>
    <dbReference type="NCBI Taxonomy" id="41804"/>
    <lineage>
        <taxon>Eukaryota</taxon>
        <taxon>Fungi</taxon>
        <taxon>Fungi incertae sedis</taxon>
        <taxon>Mucoromycota</taxon>
        <taxon>Mortierellomycotina</taxon>
        <taxon>Mortierellomycetes</taxon>
        <taxon>Mortierellales</taxon>
        <taxon>Mortierellaceae</taxon>
        <taxon>Mortierella</taxon>
    </lineage>
</organism>